<evidence type="ECO:0000256" key="1">
    <source>
        <dbReference type="SAM" id="MobiDB-lite"/>
    </source>
</evidence>
<comment type="caution">
    <text evidence="2">The sequence shown here is derived from an EMBL/GenBank/DDBJ whole genome shotgun (WGS) entry which is preliminary data.</text>
</comment>
<feature type="compositionally biased region" description="Acidic residues" evidence="1">
    <location>
        <begin position="56"/>
        <end position="71"/>
    </location>
</feature>
<reference evidence="2" key="1">
    <citation type="submission" date="2021-03" db="EMBL/GenBank/DDBJ databases">
        <title>Streptomyces poriferae sp. nov., a novel marine sponge-derived Actinobacteria species with anti-MRSA activity.</title>
        <authorList>
            <person name="Sandoval-Powers M."/>
            <person name="Kralova S."/>
            <person name="Nguyen G.-S."/>
            <person name="Fawwal D."/>
            <person name="Degnes K."/>
            <person name="Klinkenberg G."/>
            <person name="Sletta H."/>
            <person name="Wentzel A."/>
            <person name="Liles M.R."/>
        </authorList>
    </citation>
    <scope>NUCLEOTIDE SEQUENCE</scope>
    <source>
        <strain evidence="2">DSM 41794</strain>
    </source>
</reference>
<feature type="region of interest" description="Disordered" evidence="1">
    <location>
        <begin position="1"/>
        <end position="71"/>
    </location>
</feature>
<dbReference type="AlphaFoldDB" id="A0A939JL18"/>
<dbReference type="RefSeq" id="WP_206968155.1">
    <property type="nucleotide sequence ID" value="NZ_BAAAJJ010000002.1"/>
</dbReference>
<feature type="compositionally biased region" description="Basic and acidic residues" evidence="1">
    <location>
        <begin position="31"/>
        <end position="52"/>
    </location>
</feature>
<organism evidence="2 3">
    <name type="scientific">Streptomyces beijiangensis</name>
    <dbReference type="NCBI Taxonomy" id="163361"/>
    <lineage>
        <taxon>Bacteria</taxon>
        <taxon>Bacillati</taxon>
        <taxon>Actinomycetota</taxon>
        <taxon>Actinomycetes</taxon>
        <taxon>Kitasatosporales</taxon>
        <taxon>Streptomycetaceae</taxon>
        <taxon>Streptomyces</taxon>
    </lineage>
</organism>
<name>A0A939JL18_9ACTN</name>
<accession>A0A939JL18</accession>
<gene>
    <name evidence="2" type="ORF">J0695_32320</name>
</gene>
<feature type="compositionally biased region" description="Low complexity" evidence="1">
    <location>
        <begin position="18"/>
        <end position="30"/>
    </location>
</feature>
<dbReference type="InterPro" id="IPR046210">
    <property type="entry name" value="DUF6243"/>
</dbReference>
<proteinExistence type="predicted"/>
<dbReference type="Pfam" id="PF19756">
    <property type="entry name" value="DUF6243"/>
    <property type="match status" value="1"/>
</dbReference>
<protein>
    <submittedName>
        <fullName evidence="2">Uncharacterized protein</fullName>
    </submittedName>
</protein>
<keyword evidence="3" id="KW-1185">Reference proteome</keyword>
<dbReference type="Proteomes" id="UP000664167">
    <property type="component" value="Unassembled WGS sequence"/>
</dbReference>
<evidence type="ECO:0000313" key="3">
    <source>
        <dbReference type="Proteomes" id="UP000664167"/>
    </source>
</evidence>
<dbReference type="EMBL" id="JAFLRJ010000395">
    <property type="protein sequence ID" value="MBO0516422.1"/>
    <property type="molecule type" value="Genomic_DNA"/>
</dbReference>
<evidence type="ECO:0000313" key="2">
    <source>
        <dbReference type="EMBL" id="MBO0516422.1"/>
    </source>
</evidence>
<sequence>MAKKNNLLGVGGQRTKMSQSSSQGQAGVSANDRRTAADAKQELARKMRERAGGTEVDAEAAEDTESTEQQG</sequence>